<sequence length="117" mass="13308">MKTANSRRKISEEATNLAIKLKLPTNQCGEKKRKRESMQSQSKPDLLNTVVNEDSKIVVKYSSERSINLSVLNSKKVAFVMHESLKVASNLFTIRRCFKLYSSLLRCTSYFSLTGTN</sequence>
<gene>
    <name evidence="1" type="ORF">PLOB_00026762</name>
</gene>
<organism evidence="1 2">
    <name type="scientific">Porites lobata</name>
    <dbReference type="NCBI Taxonomy" id="104759"/>
    <lineage>
        <taxon>Eukaryota</taxon>
        <taxon>Metazoa</taxon>
        <taxon>Cnidaria</taxon>
        <taxon>Anthozoa</taxon>
        <taxon>Hexacorallia</taxon>
        <taxon>Scleractinia</taxon>
        <taxon>Fungiina</taxon>
        <taxon>Poritidae</taxon>
        <taxon>Porites</taxon>
    </lineage>
</organism>
<dbReference type="Proteomes" id="UP001159405">
    <property type="component" value="Unassembled WGS sequence"/>
</dbReference>
<protein>
    <submittedName>
        <fullName evidence="1">Uncharacterized protein</fullName>
    </submittedName>
</protein>
<comment type="caution">
    <text evidence="1">The sequence shown here is derived from an EMBL/GenBank/DDBJ whole genome shotgun (WGS) entry which is preliminary data.</text>
</comment>
<accession>A0ABN8NU00</accession>
<dbReference type="EMBL" id="CALNXK010000032">
    <property type="protein sequence ID" value="CAH3118559.1"/>
    <property type="molecule type" value="Genomic_DNA"/>
</dbReference>
<reference evidence="1 2" key="1">
    <citation type="submission" date="2022-05" db="EMBL/GenBank/DDBJ databases">
        <authorList>
            <consortium name="Genoscope - CEA"/>
            <person name="William W."/>
        </authorList>
    </citation>
    <scope>NUCLEOTIDE SEQUENCE [LARGE SCALE GENOMIC DNA]</scope>
</reference>
<proteinExistence type="predicted"/>
<keyword evidence="2" id="KW-1185">Reference proteome</keyword>
<evidence type="ECO:0000313" key="1">
    <source>
        <dbReference type="EMBL" id="CAH3118559.1"/>
    </source>
</evidence>
<evidence type="ECO:0000313" key="2">
    <source>
        <dbReference type="Proteomes" id="UP001159405"/>
    </source>
</evidence>
<name>A0ABN8NU00_9CNID</name>